<reference evidence="9" key="2">
    <citation type="submission" date="2023-03" db="EMBL/GenBank/DDBJ databases">
        <authorList>
            <person name="Shen W."/>
            <person name="Cai J."/>
        </authorList>
    </citation>
    <scope>NUCLEOTIDE SEQUENCE</scope>
    <source>
        <strain evidence="9">P82-2</strain>
    </source>
</reference>
<evidence type="ECO:0000256" key="5">
    <source>
        <dbReference type="ARBA" id="ARBA00023239"/>
    </source>
</evidence>
<dbReference type="RefSeq" id="WP_003104931.1">
    <property type="nucleotide sequence ID" value="NZ_BAWT01000002.1"/>
</dbReference>
<dbReference type="SUPFAM" id="SSF55620">
    <property type="entry name" value="Tetrahydrobiopterin biosynthesis enzymes-like"/>
    <property type="match status" value="1"/>
</dbReference>
<feature type="domain" description="Dihydroneopterin aldolase/epimerase" evidence="8">
    <location>
        <begin position="4"/>
        <end position="117"/>
    </location>
</feature>
<comment type="pathway">
    <text evidence="2 7">Cofactor biosynthesis; tetrahydrofolate biosynthesis; 2-amino-4-hydroxy-6-hydroxymethyl-7,8-dihydropteridine diphosphate from 7,8-dihydroneopterin triphosphate: step 3/4.</text>
</comment>
<evidence type="ECO:0000256" key="2">
    <source>
        <dbReference type="ARBA" id="ARBA00005013"/>
    </source>
</evidence>
<protein>
    <recommendedName>
        <fullName evidence="7">7,8-dihydroneopterin aldolase</fullName>
        <ecNumber evidence="7">4.1.2.25</ecNumber>
    </recommendedName>
</protein>
<dbReference type="GO" id="GO:0005737">
    <property type="term" value="C:cytoplasm"/>
    <property type="evidence" value="ECO:0007669"/>
    <property type="project" value="TreeGrafter"/>
</dbReference>
<dbReference type="FunFam" id="3.30.1130.10:FF:000003">
    <property type="entry name" value="7,8-dihydroneopterin aldolase"/>
    <property type="match status" value="1"/>
</dbReference>
<dbReference type="GO" id="GO:0004150">
    <property type="term" value="F:dihydroneopterin aldolase activity"/>
    <property type="evidence" value="ECO:0007669"/>
    <property type="project" value="UniProtKB-UniRule"/>
</dbReference>
<dbReference type="CDD" id="cd00534">
    <property type="entry name" value="DHNA_DHNTPE"/>
    <property type="match status" value="1"/>
</dbReference>
<accession>A0A0E2UE40</accession>
<dbReference type="Proteomes" id="UP001180515">
    <property type="component" value="Unassembled WGS sequence"/>
</dbReference>
<sequence length="119" mass="13488">MDKIYLNDCRFYAYHGAMKEEQVLGQIFVVDLCMSVDLKKAGQTDNVEDTVHYGYVYESVKAEVEGTKHALIEHLGQAICDKLFNEFSKINAITIKISKENPPIAGHYTSVSVELERSR</sequence>
<dbReference type="Proteomes" id="UP000217465">
    <property type="component" value="Unassembled WGS sequence"/>
</dbReference>
<dbReference type="SMART" id="SM00905">
    <property type="entry name" value="FolB"/>
    <property type="match status" value="1"/>
</dbReference>
<dbReference type="EMBL" id="JARQAG010000022">
    <property type="protein sequence ID" value="MDT2732577.1"/>
    <property type="molecule type" value="Genomic_DNA"/>
</dbReference>
<evidence type="ECO:0000313" key="10">
    <source>
        <dbReference type="EMBL" id="PCH12266.1"/>
    </source>
</evidence>
<dbReference type="eggNOG" id="COG1539">
    <property type="taxonomic scope" value="Bacteria"/>
</dbReference>
<dbReference type="PANTHER" id="PTHR42844:SF1">
    <property type="entry name" value="DIHYDRONEOPTERIN ALDOLASE 1-RELATED"/>
    <property type="match status" value="1"/>
</dbReference>
<dbReference type="PANTHER" id="PTHR42844">
    <property type="entry name" value="DIHYDRONEOPTERIN ALDOLASE 1-RELATED"/>
    <property type="match status" value="1"/>
</dbReference>
<comment type="caution">
    <text evidence="9">The sequence shown here is derived from an EMBL/GenBank/DDBJ whole genome shotgun (WGS) entry which is preliminary data.</text>
</comment>
<gene>
    <name evidence="9" type="primary">folB</name>
    <name evidence="10" type="ORF">A9Y57_00981</name>
    <name evidence="9" type="ORF">P7G31_10145</name>
</gene>
<evidence type="ECO:0000259" key="8">
    <source>
        <dbReference type="SMART" id="SM00905"/>
    </source>
</evidence>
<dbReference type="EMBL" id="NSGR01000008">
    <property type="protein sequence ID" value="PCH12266.1"/>
    <property type="molecule type" value="Genomic_DNA"/>
</dbReference>
<organism evidence="9 12">
    <name type="scientific">Streptococcus parauberis</name>
    <dbReference type="NCBI Taxonomy" id="1348"/>
    <lineage>
        <taxon>Bacteria</taxon>
        <taxon>Bacillati</taxon>
        <taxon>Bacillota</taxon>
        <taxon>Bacilli</taxon>
        <taxon>Lactobacillales</taxon>
        <taxon>Streptococcaceae</taxon>
        <taxon>Streptococcus</taxon>
    </lineage>
</organism>
<dbReference type="EC" id="4.1.2.25" evidence="7"/>
<dbReference type="Pfam" id="PF02152">
    <property type="entry name" value="FolB"/>
    <property type="match status" value="1"/>
</dbReference>
<dbReference type="InterPro" id="IPR006156">
    <property type="entry name" value="Dihydroneopterin_aldolase"/>
</dbReference>
<dbReference type="InterPro" id="IPR006157">
    <property type="entry name" value="FolB_dom"/>
</dbReference>
<evidence type="ECO:0000256" key="3">
    <source>
        <dbReference type="ARBA" id="ARBA00005708"/>
    </source>
</evidence>
<evidence type="ECO:0000256" key="7">
    <source>
        <dbReference type="RuleBase" id="RU362079"/>
    </source>
</evidence>
<dbReference type="UniPathway" id="UPA00077">
    <property type="reaction ID" value="UER00154"/>
</dbReference>
<evidence type="ECO:0000313" key="12">
    <source>
        <dbReference type="Proteomes" id="UP001180515"/>
    </source>
</evidence>
<comment type="function">
    <text evidence="6 7">Catalyzes the conversion of 7,8-dihydroneopterin to 6-hydroxymethyl-7,8-dihydropterin.</text>
</comment>
<evidence type="ECO:0000313" key="9">
    <source>
        <dbReference type="EMBL" id="MDT2732577.1"/>
    </source>
</evidence>
<dbReference type="NCBIfam" id="TIGR00526">
    <property type="entry name" value="folB_dom"/>
    <property type="match status" value="1"/>
</dbReference>
<dbReference type="NCBIfam" id="TIGR00525">
    <property type="entry name" value="folB"/>
    <property type="match status" value="1"/>
</dbReference>
<reference evidence="10 11" key="1">
    <citation type="submission" date="2016-06" db="EMBL/GenBank/DDBJ databases">
        <authorList>
            <person name="Haines A.N."/>
            <person name="Council K.R."/>
        </authorList>
    </citation>
    <scope>NUCLEOTIDE SEQUENCE [LARGE SCALE GENOMIC DNA]</scope>
    <source>
        <strain evidence="10 11">SP158-29</strain>
    </source>
</reference>
<dbReference type="OMA" id="GHYKSVA"/>
<dbReference type="GO" id="GO:0046656">
    <property type="term" value="P:folic acid biosynthetic process"/>
    <property type="evidence" value="ECO:0007669"/>
    <property type="project" value="UniProtKB-UniRule"/>
</dbReference>
<evidence type="ECO:0000313" key="11">
    <source>
        <dbReference type="Proteomes" id="UP000217465"/>
    </source>
</evidence>
<evidence type="ECO:0000256" key="6">
    <source>
        <dbReference type="ARBA" id="ARBA00037702"/>
    </source>
</evidence>
<dbReference type="STRING" id="936154.STP_0631"/>
<evidence type="ECO:0000256" key="4">
    <source>
        <dbReference type="ARBA" id="ARBA00022909"/>
    </source>
</evidence>
<comment type="catalytic activity">
    <reaction evidence="1 7">
        <text>7,8-dihydroneopterin = 6-hydroxymethyl-7,8-dihydropterin + glycolaldehyde</text>
        <dbReference type="Rhea" id="RHEA:10540"/>
        <dbReference type="ChEBI" id="CHEBI:17001"/>
        <dbReference type="ChEBI" id="CHEBI:17071"/>
        <dbReference type="ChEBI" id="CHEBI:44841"/>
        <dbReference type="EC" id="4.1.2.25"/>
    </reaction>
</comment>
<dbReference type="GO" id="GO:0046654">
    <property type="term" value="P:tetrahydrofolate biosynthetic process"/>
    <property type="evidence" value="ECO:0007669"/>
    <property type="project" value="UniProtKB-UniRule"/>
</dbReference>
<dbReference type="AlphaFoldDB" id="A0A0E2UE40"/>
<name>A0A0E2UE40_9STRE</name>
<dbReference type="Gene3D" id="3.30.1130.10">
    <property type="match status" value="1"/>
</dbReference>
<dbReference type="GeneID" id="61420145"/>
<keyword evidence="5 7" id="KW-0456">Lyase</keyword>
<comment type="similarity">
    <text evidence="3 7">Belongs to the DHNA family.</text>
</comment>
<evidence type="ECO:0000256" key="1">
    <source>
        <dbReference type="ARBA" id="ARBA00001353"/>
    </source>
</evidence>
<keyword evidence="4 7" id="KW-0289">Folate biosynthesis</keyword>
<dbReference type="InterPro" id="IPR043133">
    <property type="entry name" value="GTP-CH-I_C/QueF"/>
</dbReference>
<proteinExistence type="inferred from homology"/>